<organism evidence="2 3">
    <name type="scientific">Fusarium tricinctum</name>
    <dbReference type="NCBI Taxonomy" id="61284"/>
    <lineage>
        <taxon>Eukaryota</taxon>
        <taxon>Fungi</taxon>
        <taxon>Dikarya</taxon>
        <taxon>Ascomycota</taxon>
        <taxon>Pezizomycotina</taxon>
        <taxon>Sordariomycetes</taxon>
        <taxon>Hypocreomycetidae</taxon>
        <taxon>Hypocreales</taxon>
        <taxon>Nectriaceae</taxon>
        <taxon>Fusarium</taxon>
        <taxon>Fusarium tricinctum species complex</taxon>
    </lineage>
</organism>
<dbReference type="Proteomes" id="UP000813427">
    <property type="component" value="Unassembled WGS sequence"/>
</dbReference>
<name>A0A8K0S8Y7_9HYPO</name>
<keyword evidence="1" id="KW-0732">Signal</keyword>
<proteinExistence type="predicted"/>
<sequence length="249" mass="27059">MKASTASILIALLGTTQVYAQCVEGAREEISPDYTVQYKCDMLRVGDTHRNINSAIECAALARDAGATASTYHAPTKRCVVASENGAERAYPGAICMVKVEDDPFVDDGDDPFALDCEEEKDACLERERLLKADLAASQAQSSAGKADSDRLKDILASNCPTQHSKYGIVAGTEYKFWCTRYPDAAGPKETLQADTMEACVKLCNARSWCTYVLHGTFKTTCQLYNRAFAHGTSPANSDSLWNSAVKKI</sequence>
<reference evidence="2" key="1">
    <citation type="journal article" date="2021" name="Nat. Commun.">
        <title>Genetic determinants of endophytism in the Arabidopsis root mycobiome.</title>
        <authorList>
            <person name="Mesny F."/>
            <person name="Miyauchi S."/>
            <person name="Thiergart T."/>
            <person name="Pickel B."/>
            <person name="Atanasova L."/>
            <person name="Karlsson M."/>
            <person name="Huettel B."/>
            <person name="Barry K.W."/>
            <person name="Haridas S."/>
            <person name="Chen C."/>
            <person name="Bauer D."/>
            <person name="Andreopoulos W."/>
            <person name="Pangilinan J."/>
            <person name="LaButti K."/>
            <person name="Riley R."/>
            <person name="Lipzen A."/>
            <person name="Clum A."/>
            <person name="Drula E."/>
            <person name="Henrissat B."/>
            <person name="Kohler A."/>
            <person name="Grigoriev I.V."/>
            <person name="Martin F.M."/>
            <person name="Hacquard S."/>
        </authorList>
    </citation>
    <scope>NUCLEOTIDE SEQUENCE</scope>
    <source>
        <strain evidence="2">MPI-SDFR-AT-0068</strain>
    </source>
</reference>
<dbReference type="AlphaFoldDB" id="A0A8K0S8Y7"/>
<evidence type="ECO:0000256" key="1">
    <source>
        <dbReference type="SAM" id="SignalP"/>
    </source>
</evidence>
<gene>
    <name evidence="2" type="ORF">BKA59DRAFT_505038</name>
</gene>
<evidence type="ECO:0008006" key="4">
    <source>
        <dbReference type="Google" id="ProtNLM"/>
    </source>
</evidence>
<evidence type="ECO:0000313" key="3">
    <source>
        <dbReference type="Proteomes" id="UP000813427"/>
    </source>
</evidence>
<dbReference type="EMBL" id="JAGPXF010000001">
    <property type="protein sequence ID" value="KAH7261992.1"/>
    <property type="molecule type" value="Genomic_DNA"/>
</dbReference>
<accession>A0A8K0S8Y7</accession>
<feature type="signal peptide" evidence="1">
    <location>
        <begin position="1"/>
        <end position="20"/>
    </location>
</feature>
<feature type="chain" id="PRO_5035437539" description="Apple domain-containing protein" evidence="1">
    <location>
        <begin position="21"/>
        <end position="249"/>
    </location>
</feature>
<dbReference type="OrthoDB" id="5403707at2759"/>
<keyword evidence="3" id="KW-1185">Reference proteome</keyword>
<protein>
    <recommendedName>
        <fullName evidence="4">Apple domain-containing protein</fullName>
    </recommendedName>
</protein>
<comment type="caution">
    <text evidence="2">The sequence shown here is derived from an EMBL/GenBank/DDBJ whole genome shotgun (WGS) entry which is preliminary data.</text>
</comment>
<evidence type="ECO:0000313" key="2">
    <source>
        <dbReference type="EMBL" id="KAH7261992.1"/>
    </source>
</evidence>